<evidence type="ECO:0000256" key="1">
    <source>
        <dbReference type="SAM" id="SignalP"/>
    </source>
</evidence>
<evidence type="ECO:0000313" key="2">
    <source>
        <dbReference type="EMBL" id="MVZ61707.1"/>
    </source>
</evidence>
<organism evidence="2 3">
    <name type="scientific">Sphingobacterium humi</name>
    <dbReference type="NCBI Taxonomy" id="1796905"/>
    <lineage>
        <taxon>Bacteria</taxon>
        <taxon>Pseudomonadati</taxon>
        <taxon>Bacteroidota</taxon>
        <taxon>Sphingobacteriia</taxon>
        <taxon>Sphingobacteriales</taxon>
        <taxon>Sphingobacteriaceae</taxon>
        <taxon>Sphingobacterium</taxon>
    </lineage>
</organism>
<dbReference type="Proteomes" id="UP000435036">
    <property type="component" value="Unassembled WGS sequence"/>
</dbReference>
<keyword evidence="1" id="KW-0732">Signal</keyword>
<keyword evidence="3" id="KW-1185">Reference proteome</keyword>
<protein>
    <recommendedName>
        <fullName evidence="4">Aromatic hydrocarbon degradation protein</fullName>
    </recommendedName>
</protein>
<feature type="chain" id="PRO_5026734863" description="Aromatic hydrocarbon degradation protein" evidence="1">
    <location>
        <begin position="33"/>
        <end position="443"/>
    </location>
</feature>
<dbReference type="Gene3D" id="2.40.160.60">
    <property type="entry name" value="Outer membrane protein transport protein (OMPP1/FadL/TodX)"/>
    <property type="match status" value="1"/>
</dbReference>
<reference evidence="2 3" key="1">
    <citation type="submission" date="2019-12" db="EMBL/GenBank/DDBJ databases">
        <authorList>
            <person name="Dong K."/>
        </authorList>
    </citation>
    <scope>NUCLEOTIDE SEQUENCE [LARGE SCALE GENOMIC DNA]</scope>
    <source>
        <strain evidence="2 3">JCM 31225</strain>
    </source>
</reference>
<gene>
    <name evidence="2" type="ORF">GQF63_06715</name>
</gene>
<accession>A0A6N8KX92</accession>
<name>A0A6N8KX92_9SPHI</name>
<dbReference type="OrthoDB" id="1491239at2"/>
<dbReference type="AlphaFoldDB" id="A0A6N8KX92"/>
<evidence type="ECO:0008006" key="4">
    <source>
        <dbReference type="Google" id="ProtNLM"/>
    </source>
</evidence>
<dbReference type="EMBL" id="WSQA01000004">
    <property type="protein sequence ID" value="MVZ61707.1"/>
    <property type="molecule type" value="Genomic_DNA"/>
</dbReference>
<comment type="caution">
    <text evidence="2">The sequence shown here is derived from an EMBL/GenBank/DDBJ whole genome shotgun (WGS) entry which is preliminary data.</text>
</comment>
<proteinExistence type="predicted"/>
<feature type="signal peptide" evidence="1">
    <location>
        <begin position="1"/>
        <end position="32"/>
    </location>
</feature>
<sequence length="443" mass="48583">MLKQLKPFFSYSRLLMVLGVSSLLLTSTRGFAQSSTSHSPYSQFGLGQIREDLLPQTRAMGGISTGVRYVGGLPTLNIANPASYAALSRTILDAGLYGNITQLEKNSAKDHTADFAFSHITIAIPFGKAGGVSFGLMPFSDVGYNASVIRQFENTPYKSSLVGEGGVNKAYLGYGVSPIKGFSIGANVGFLFGNLYDKAMIEFPQAAGFYNTVQTSTREIRGASIDYGAQYFKALGNRLNFTIGYSGSLDNAIRNKTTSMVTLTQTNPNMSDGEQVAIDTTAFNLVSNRDVNLPLRHNVGFTVSKGVNWMVGADFKYADWSKFQTREGEEKLGKNIGVAIGGQFKPDATSLKYLNVVDYRLGFRYNKSHITVDKQRLTDMAVTVGMGFPLSETNFGRTFSSINVSAEFGQHGTMKNNLIRERYINFNIGFTINDAWFIRRSYD</sequence>
<evidence type="ECO:0000313" key="3">
    <source>
        <dbReference type="Proteomes" id="UP000435036"/>
    </source>
</evidence>